<dbReference type="PANTHER" id="PTHR38643:SF1">
    <property type="entry name" value="PURINE NUCLEOSIDE PERMEASE C285.05-RELATED"/>
    <property type="match status" value="1"/>
</dbReference>
<dbReference type="PANTHER" id="PTHR38643">
    <property type="entry name" value="PURINE NUCLEOSIDE PERMEASE C285.05-RELATED"/>
    <property type="match status" value="1"/>
</dbReference>
<dbReference type="Proteomes" id="UP000433876">
    <property type="component" value="Unassembled WGS sequence"/>
</dbReference>
<evidence type="ECO:0008006" key="3">
    <source>
        <dbReference type="Google" id="ProtNLM"/>
    </source>
</evidence>
<dbReference type="InterPro" id="IPR035994">
    <property type="entry name" value="Nucleoside_phosphorylase_sf"/>
</dbReference>
<dbReference type="VEuPathDB" id="FungiDB:SMAC_03568"/>
<dbReference type="AlphaFoldDB" id="A0A8S9A639"/>
<evidence type="ECO:0000313" key="1">
    <source>
        <dbReference type="EMBL" id="KAA8636145.1"/>
    </source>
</evidence>
<gene>
    <name evidence="1" type="ORF">SMACR_03568</name>
</gene>
<name>A0A8S9A639_SORMA</name>
<protein>
    <recommendedName>
        <fullName evidence="3">Purine nucleoside permease</fullName>
    </recommendedName>
</protein>
<proteinExistence type="predicted"/>
<dbReference type="EMBL" id="NMPR01000006">
    <property type="protein sequence ID" value="KAA8636145.1"/>
    <property type="molecule type" value="Genomic_DNA"/>
</dbReference>
<accession>A0A8S9A639</accession>
<dbReference type="GO" id="GO:0009116">
    <property type="term" value="P:nucleoside metabolic process"/>
    <property type="evidence" value="ECO:0007669"/>
    <property type="project" value="InterPro"/>
</dbReference>
<dbReference type="GO" id="GO:0005783">
    <property type="term" value="C:endoplasmic reticulum"/>
    <property type="evidence" value="ECO:0007669"/>
    <property type="project" value="TreeGrafter"/>
</dbReference>
<organism evidence="1 2">
    <name type="scientific">Sordaria macrospora</name>
    <dbReference type="NCBI Taxonomy" id="5147"/>
    <lineage>
        <taxon>Eukaryota</taxon>
        <taxon>Fungi</taxon>
        <taxon>Dikarya</taxon>
        <taxon>Ascomycota</taxon>
        <taxon>Pezizomycotina</taxon>
        <taxon>Sordariomycetes</taxon>
        <taxon>Sordariomycetidae</taxon>
        <taxon>Sordariales</taxon>
        <taxon>Sordariaceae</taxon>
        <taxon>Sordaria</taxon>
    </lineage>
</organism>
<dbReference type="InterPro" id="IPR009486">
    <property type="entry name" value="Pur_nuclsid_perm"/>
</dbReference>
<sequence>MNSGMRRWSRKRSHPFALLSCLVHIGDGAPSLLLLGIVNFTLLLSSLIMRCLSYWATIALQLFCHLGPATAVAVPRQKNYTGGNGGIIAPKVFIISMFEPESEAWKTSMVESGTGNLNDSKIDMPGLSMLYPQVLCTADHSVCQLTAGEGEINAAASAMALVLSDKFNLTQTYFAVGGIAGVNPKYSTLGGVALSRYVIQVTLQYELDAREKPDNFSTGYFAYGTEGPSEYPASIYGTEVFEVNDALRDAAYGFAQKAELSDSPAVAEYRAKYREAGAEYAAATELPTVVKCDTATSDVYYTGTLLSEAFEAVSQVWTNGTGEYCMSAQEDNAVLEVLVRGAIQGLVDFSRVLVIRTGSDFDRPPPNVTAYQHLLEDQNGFSTAVANLGKAGAEIVRGILQGWEQTFQTGIKPTNYIGDIFGSLGGQPDFGPGSQANGTGYAAAPVQRRAAQMRTRGYRGASVVRRRI</sequence>
<dbReference type="GO" id="GO:0003824">
    <property type="term" value="F:catalytic activity"/>
    <property type="evidence" value="ECO:0007669"/>
    <property type="project" value="InterPro"/>
</dbReference>
<evidence type="ECO:0000313" key="2">
    <source>
        <dbReference type="Proteomes" id="UP000433876"/>
    </source>
</evidence>
<dbReference type="GO" id="GO:0055085">
    <property type="term" value="P:transmembrane transport"/>
    <property type="evidence" value="ECO:0007669"/>
    <property type="project" value="InterPro"/>
</dbReference>
<comment type="caution">
    <text evidence="1">The sequence shown here is derived from an EMBL/GenBank/DDBJ whole genome shotgun (WGS) entry which is preliminary data.</text>
</comment>
<reference evidence="1 2" key="1">
    <citation type="submission" date="2017-07" db="EMBL/GenBank/DDBJ databases">
        <title>Genome sequence of the Sordaria macrospora wild type strain R19027.</title>
        <authorList>
            <person name="Nowrousian M."/>
            <person name="Teichert I."/>
            <person name="Kueck U."/>
        </authorList>
    </citation>
    <scope>NUCLEOTIDE SEQUENCE [LARGE SCALE GENOMIC DNA]</scope>
    <source>
        <strain evidence="1 2">R19027</strain>
        <tissue evidence="1">Mycelium</tissue>
    </source>
</reference>
<dbReference type="Gene3D" id="3.40.50.1580">
    <property type="entry name" value="Nucleoside phosphorylase domain"/>
    <property type="match status" value="1"/>
</dbReference>
<dbReference type="Pfam" id="PF06516">
    <property type="entry name" value="NUP"/>
    <property type="match status" value="1"/>
</dbReference>